<dbReference type="Proteomes" id="UP000433483">
    <property type="component" value="Unassembled WGS sequence"/>
</dbReference>
<accession>A0A6A3VSS1</accession>
<evidence type="ECO:0000313" key="14">
    <source>
        <dbReference type="Proteomes" id="UP000441208"/>
    </source>
</evidence>
<sequence>MSNKTPSNSVVAGGSSTALIDASADRFPFCIVWSPLPVITWVLPFIGHLGIADSEGIIHDFEGTNCIGRGNFLFGAPTRYLQLNVAPNQVTRWDEAVAKGSATYGHRTYNFFLDNCHSYVAECLTGFPFSGRRTWNMVVLCFWMFFQGKYVDTRGFVKTWLPFALVAFVVTKYYVL</sequence>
<dbReference type="Pfam" id="PF05608">
    <property type="entry name" value="RTE1"/>
    <property type="match status" value="2"/>
</dbReference>
<evidence type="ECO:0000313" key="1">
    <source>
        <dbReference type="EMBL" id="KAE8922426.1"/>
    </source>
</evidence>
<evidence type="ECO:0000313" key="7">
    <source>
        <dbReference type="EMBL" id="KAE9181255.1"/>
    </source>
</evidence>
<evidence type="ECO:0008006" key="17">
    <source>
        <dbReference type="Google" id="ProtNLM"/>
    </source>
</evidence>
<evidence type="ECO:0000313" key="9">
    <source>
        <dbReference type="Proteomes" id="UP000429523"/>
    </source>
</evidence>
<evidence type="ECO:0000313" key="3">
    <source>
        <dbReference type="EMBL" id="KAE9071303.1"/>
    </source>
</evidence>
<proteinExistence type="predicted"/>
<dbReference type="EMBL" id="QXFX01003165">
    <property type="protein sequence ID" value="KAE9070757.1"/>
    <property type="molecule type" value="Genomic_DNA"/>
</dbReference>
<evidence type="ECO:0000313" key="10">
    <source>
        <dbReference type="Proteomes" id="UP000433483"/>
    </source>
</evidence>
<name>A0A6A3VSS1_9STRA</name>
<evidence type="ECO:0000313" key="5">
    <source>
        <dbReference type="EMBL" id="KAE9172665.1"/>
    </source>
</evidence>
<dbReference type="EMBL" id="QXGE01003053">
    <property type="protein sequence ID" value="KAE9277397.1"/>
    <property type="molecule type" value="Genomic_DNA"/>
</dbReference>
<gene>
    <name evidence="8" type="ORF">PF001_g25672</name>
    <name evidence="7" type="ORF">PF002_g27327</name>
    <name evidence="6" type="ORF">PF004_g25611</name>
    <name evidence="5" type="ORF">PF005_g26607</name>
    <name evidence="4" type="ORF">PF006_g26073</name>
    <name evidence="3" type="ORF">PF007_g26611</name>
    <name evidence="1" type="ORF">PF009_g27313</name>
    <name evidence="2" type="ORF">PF010_g26141</name>
</gene>
<dbReference type="Proteomes" id="UP000441208">
    <property type="component" value="Unassembled WGS sequence"/>
</dbReference>
<keyword evidence="10" id="KW-1185">Reference proteome</keyword>
<dbReference type="EMBL" id="QXFZ01003100">
    <property type="protein sequence ID" value="KAE9071303.1"/>
    <property type="molecule type" value="Genomic_DNA"/>
</dbReference>
<dbReference type="EMBL" id="QXGA01003201">
    <property type="protein sequence ID" value="KAE9086214.1"/>
    <property type="molecule type" value="Genomic_DNA"/>
</dbReference>
<evidence type="ECO:0000313" key="16">
    <source>
        <dbReference type="Proteomes" id="UP000488956"/>
    </source>
</evidence>
<dbReference type="EMBL" id="QXGC01003164">
    <property type="protein sequence ID" value="KAE9178022.1"/>
    <property type="molecule type" value="Genomic_DNA"/>
</dbReference>
<organism evidence="5 10">
    <name type="scientific">Phytophthora fragariae</name>
    <dbReference type="NCBI Taxonomy" id="53985"/>
    <lineage>
        <taxon>Eukaryota</taxon>
        <taxon>Sar</taxon>
        <taxon>Stramenopiles</taxon>
        <taxon>Oomycota</taxon>
        <taxon>Peronosporomycetes</taxon>
        <taxon>Peronosporales</taxon>
        <taxon>Peronosporaceae</taxon>
        <taxon>Phytophthora</taxon>
    </lineage>
</organism>
<dbReference type="Proteomes" id="UP000440732">
    <property type="component" value="Unassembled WGS sequence"/>
</dbReference>
<evidence type="ECO:0000313" key="6">
    <source>
        <dbReference type="EMBL" id="KAE9178022.1"/>
    </source>
</evidence>
<evidence type="ECO:0000313" key="4">
    <source>
        <dbReference type="EMBL" id="KAE9086214.1"/>
    </source>
</evidence>
<evidence type="ECO:0000313" key="8">
    <source>
        <dbReference type="EMBL" id="KAE9277397.1"/>
    </source>
</evidence>
<evidence type="ECO:0000313" key="2">
    <source>
        <dbReference type="EMBL" id="KAE9070757.1"/>
    </source>
</evidence>
<dbReference type="InterPro" id="IPR008496">
    <property type="entry name" value="TMEM222/RTE1"/>
</dbReference>
<evidence type="ECO:0000313" key="13">
    <source>
        <dbReference type="Proteomes" id="UP000440732"/>
    </source>
</evidence>
<dbReference type="Proteomes" id="UP000488956">
    <property type="component" value="Unassembled WGS sequence"/>
</dbReference>
<comment type="caution">
    <text evidence="5">The sequence shown here is derived from an EMBL/GenBank/DDBJ whole genome shotgun (WGS) entry which is preliminary data.</text>
</comment>
<dbReference type="AlphaFoldDB" id="A0A6A3VSS1"/>
<evidence type="ECO:0000313" key="12">
    <source>
        <dbReference type="Proteomes" id="UP000440367"/>
    </source>
</evidence>
<dbReference type="Proteomes" id="UP000437068">
    <property type="component" value="Unassembled WGS sequence"/>
</dbReference>
<dbReference type="EMBL" id="QXGF01003098">
    <property type="protein sequence ID" value="KAE8922426.1"/>
    <property type="molecule type" value="Genomic_DNA"/>
</dbReference>
<dbReference type="Proteomes" id="UP000440367">
    <property type="component" value="Unassembled WGS sequence"/>
</dbReference>
<dbReference type="EMBL" id="QXGD01003051">
    <property type="protein sequence ID" value="KAE9181255.1"/>
    <property type="molecule type" value="Genomic_DNA"/>
</dbReference>
<dbReference type="EMBL" id="QXGB01003119">
    <property type="protein sequence ID" value="KAE9172665.1"/>
    <property type="molecule type" value="Genomic_DNA"/>
</dbReference>
<dbReference type="Proteomes" id="UP000476176">
    <property type="component" value="Unassembled WGS sequence"/>
</dbReference>
<evidence type="ECO:0000313" key="15">
    <source>
        <dbReference type="Proteomes" id="UP000476176"/>
    </source>
</evidence>
<evidence type="ECO:0000313" key="11">
    <source>
        <dbReference type="Proteomes" id="UP000437068"/>
    </source>
</evidence>
<dbReference type="PANTHER" id="PTHR20921">
    <property type="entry name" value="TRANSMEMBRANE PROTEIN 222"/>
    <property type="match status" value="1"/>
</dbReference>
<dbReference type="Proteomes" id="UP000429523">
    <property type="component" value="Unassembled WGS sequence"/>
</dbReference>
<dbReference type="PANTHER" id="PTHR20921:SF0">
    <property type="entry name" value="TRANSMEMBRANE PROTEIN 222"/>
    <property type="match status" value="1"/>
</dbReference>
<protein>
    <recommendedName>
        <fullName evidence="17">LRAT domain-containing protein</fullName>
    </recommendedName>
</protein>
<dbReference type="OrthoDB" id="267284at2759"/>
<reference evidence="9 10" key="1">
    <citation type="submission" date="2018-08" db="EMBL/GenBank/DDBJ databases">
        <title>Genomic investigation of the strawberry pathogen Phytophthora fragariae indicates pathogenicity is determined by transcriptional variation in three key races.</title>
        <authorList>
            <person name="Adams T.M."/>
            <person name="Armitage A.D."/>
            <person name="Sobczyk M.K."/>
            <person name="Bates H.J."/>
            <person name="Dunwell J.M."/>
            <person name="Nellist C.F."/>
            <person name="Harrison R.J."/>
        </authorList>
    </citation>
    <scope>NUCLEOTIDE SEQUENCE [LARGE SCALE GENOMIC DNA]</scope>
    <source>
        <strain evidence="8 11">A4</strain>
        <strain evidence="7 12">BC-1</strain>
        <strain evidence="6 15">BC-23</strain>
        <strain evidence="5 10">NOV-27</strain>
        <strain evidence="4 13">NOV-5</strain>
        <strain evidence="3 14">NOV-71</strain>
        <strain evidence="1 9">NOV-9</strain>
        <strain evidence="2 16">ONT-3</strain>
    </source>
</reference>